<keyword evidence="1" id="KW-1133">Transmembrane helix</keyword>
<dbReference type="RefSeq" id="WP_140035665.1">
    <property type="nucleotide sequence ID" value="NZ_CP041040.1"/>
</dbReference>
<proteinExistence type="predicted"/>
<feature type="transmembrane region" description="Helical" evidence="1">
    <location>
        <begin position="12"/>
        <end position="34"/>
    </location>
</feature>
<accession>A0A4Y5YLG0</accession>
<organism evidence="2 3">
    <name type="scientific">Microbacterium foliorum</name>
    <dbReference type="NCBI Taxonomy" id="104336"/>
    <lineage>
        <taxon>Bacteria</taxon>
        <taxon>Bacillati</taxon>
        <taxon>Actinomycetota</taxon>
        <taxon>Actinomycetes</taxon>
        <taxon>Micrococcales</taxon>
        <taxon>Microbacteriaceae</taxon>
        <taxon>Microbacterium</taxon>
    </lineage>
</organism>
<dbReference type="EMBL" id="CP041040">
    <property type="protein sequence ID" value="QDE33366.1"/>
    <property type="molecule type" value="Genomic_DNA"/>
</dbReference>
<evidence type="ECO:0000256" key="1">
    <source>
        <dbReference type="SAM" id="Phobius"/>
    </source>
</evidence>
<sequence>MTTEETIDRWRSLRRVTTVVAVLGAASAVAAVVWHFGFSAPGVTRALAFLGMVGAVAAGATAVISRTTGQKAIFAILAVLSFIASSSVFGMTFS</sequence>
<dbReference type="AlphaFoldDB" id="A0A4Y5YLG0"/>
<keyword evidence="1" id="KW-0812">Transmembrane</keyword>
<gene>
    <name evidence="2" type="ORF">FIV50_00190</name>
</gene>
<protein>
    <submittedName>
        <fullName evidence="2">Uncharacterized protein</fullName>
    </submittedName>
</protein>
<feature type="transmembrane region" description="Helical" evidence="1">
    <location>
        <begin position="72"/>
        <end position="93"/>
    </location>
</feature>
<feature type="transmembrane region" description="Helical" evidence="1">
    <location>
        <begin position="46"/>
        <end position="65"/>
    </location>
</feature>
<dbReference type="Proteomes" id="UP000316125">
    <property type="component" value="Chromosome"/>
</dbReference>
<name>A0A4Y5YLG0_9MICO</name>
<keyword evidence="1" id="KW-0472">Membrane</keyword>
<reference evidence="2 3" key="1">
    <citation type="submission" date="2019-06" db="EMBL/GenBank/DDBJ databases">
        <title>Complete genome of Microbacterium foliorum M2.</title>
        <authorList>
            <person name="Cao G."/>
        </authorList>
    </citation>
    <scope>NUCLEOTIDE SEQUENCE [LARGE SCALE GENOMIC DNA]</scope>
    <source>
        <strain evidence="2 3">M2</strain>
    </source>
</reference>
<evidence type="ECO:0000313" key="2">
    <source>
        <dbReference type="EMBL" id="QDE33366.1"/>
    </source>
</evidence>
<evidence type="ECO:0000313" key="3">
    <source>
        <dbReference type="Proteomes" id="UP000316125"/>
    </source>
</evidence>